<protein>
    <recommendedName>
        <fullName evidence="2">PWWP domain-containing protein</fullName>
    </recommendedName>
</protein>
<name>A0A5J4Z090_PORPP</name>
<reference evidence="4" key="1">
    <citation type="journal article" date="2019" name="Nat. Commun.">
        <title>Expansion of phycobilisome linker gene families in mesophilic red algae.</title>
        <authorList>
            <person name="Lee J."/>
            <person name="Kim D."/>
            <person name="Bhattacharya D."/>
            <person name="Yoon H.S."/>
        </authorList>
    </citation>
    <scope>NUCLEOTIDE SEQUENCE [LARGE SCALE GENOMIC DNA]</scope>
    <source>
        <strain evidence="4">CCMP 1328</strain>
    </source>
</reference>
<feature type="domain" description="PWWP" evidence="2">
    <location>
        <begin position="205"/>
        <end position="268"/>
    </location>
</feature>
<dbReference type="Gene3D" id="2.30.30.140">
    <property type="match status" value="1"/>
</dbReference>
<feature type="region of interest" description="Disordered" evidence="1">
    <location>
        <begin position="1"/>
        <end position="50"/>
    </location>
</feature>
<dbReference type="Proteomes" id="UP000324585">
    <property type="component" value="Unassembled WGS sequence"/>
</dbReference>
<feature type="compositionally biased region" description="Low complexity" evidence="1">
    <location>
        <begin position="331"/>
        <end position="343"/>
    </location>
</feature>
<evidence type="ECO:0000313" key="3">
    <source>
        <dbReference type="EMBL" id="KAA8497291.1"/>
    </source>
</evidence>
<evidence type="ECO:0000313" key="4">
    <source>
        <dbReference type="Proteomes" id="UP000324585"/>
    </source>
</evidence>
<dbReference type="AlphaFoldDB" id="A0A5J4Z090"/>
<feature type="compositionally biased region" description="Basic and acidic residues" evidence="1">
    <location>
        <begin position="26"/>
        <end position="41"/>
    </location>
</feature>
<accession>A0A5J4Z090</accession>
<proteinExistence type="predicted"/>
<comment type="caution">
    <text evidence="3">The sequence shown here is derived from an EMBL/GenBank/DDBJ whole genome shotgun (WGS) entry which is preliminary data.</text>
</comment>
<dbReference type="Pfam" id="PF00855">
    <property type="entry name" value="PWWP"/>
    <property type="match status" value="1"/>
</dbReference>
<dbReference type="SUPFAM" id="SSF63748">
    <property type="entry name" value="Tudor/PWWP/MBT"/>
    <property type="match status" value="1"/>
</dbReference>
<sequence length="508" mass="55891">MGGTHSDPESADSIRIPKLKNVRTTLRHEARPSSKAEKDPSLPDTTTWSGHEALEQGLENDEALEAEQAAVELARAAKSRLQSRVKAGFTTKKNGSRSVDVASSKRSAKAVAATKNNLERALAEVSHTVNDENAQAMSEEVKVASTRKRILKVVVRVAGEHMVEDDSPCDDDQDLAPRKVAKKANLKSKVEEVASSRAVSVGLQENTYVFAKCGDFPWWPAQVVAASKAGYTRKSRKTGELEYFCVFFEHPRQSAWLEIDQIKPYSEAETAKIVKNKPLLTENPNLVPGIRELQAFMEMSRNVSMTDKKSTMHRVAGSSASSGKKIKDTGTVSSRADSRTSRAATVSAGAKAVKKRKMRKFNEAPCARCLSDRCVVENTSKPLLLADRKIPVRCTLCHLEFYTYIQTEEEERNDREGLPLGWTDAYVRAIRGYGWYEDPPPNYVRLRYTPHVDPLKPAGMGFLAPGAGWEYREGGSKYGMEPNAVDSAVPAGMMGPGVQDGSVNQART</sequence>
<dbReference type="CDD" id="cd05162">
    <property type="entry name" value="PWWP"/>
    <property type="match status" value="1"/>
</dbReference>
<organism evidence="3 4">
    <name type="scientific">Porphyridium purpureum</name>
    <name type="common">Red alga</name>
    <name type="synonym">Porphyridium cruentum</name>
    <dbReference type="NCBI Taxonomy" id="35688"/>
    <lineage>
        <taxon>Eukaryota</taxon>
        <taxon>Rhodophyta</taxon>
        <taxon>Bangiophyceae</taxon>
        <taxon>Porphyridiales</taxon>
        <taxon>Porphyridiaceae</taxon>
        <taxon>Porphyridium</taxon>
    </lineage>
</organism>
<evidence type="ECO:0000259" key="2">
    <source>
        <dbReference type="PROSITE" id="PS50812"/>
    </source>
</evidence>
<dbReference type="InterPro" id="IPR000313">
    <property type="entry name" value="PWWP_dom"/>
</dbReference>
<dbReference type="EMBL" id="VRMN01000002">
    <property type="protein sequence ID" value="KAA8497291.1"/>
    <property type="molecule type" value="Genomic_DNA"/>
</dbReference>
<evidence type="ECO:0000256" key="1">
    <source>
        <dbReference type="SAM" id="MobiDB-lite"/>
    </source>
</evidence>
<gene>
    <name evidence="3" type="ORF">FVE85_1020</name>
</gene>
<feature type="region of interest" description="Disordered" evidence="1">
    <location>
        <begin position="307"/>
        <end position="343"/>
    </location>
</feature>
<dbReference type="SMART" id="SM00293">
    <property type="entry name" value="PWWP"/>
    <property type="match status" value="1"/>
</dbReference>
<dbReference type="PROSITE" id="PS50812">
    <property type="entry name" value="PWWP"/>
    <property type="match status" value="1"/>
</dbReference>
<keyword evidence="4" id="KW-1185">Reference proteome</keyword>